<dbReference type="EMBL" id="VOSB01000018">
    <property type="protein sequence ID" value="TXE16441.1"/>
    <property type="molecule type" value="Genomic_DNA"/>
</dbReference>
<accession>A0A5C7B988</accession>
<keyword evidence="1" id="KW-0472">Membrane</keyword>
<protein>
    <recommendedName>
        <fullName evidence="2">Signal transduction histidine kinase internal region domain-containing protein</fullName>
    </recommendedName>
</protein>
<feature type="domain" description="Signal transduction histidine kinase internal region" evidence="2">
    <location>
        <begin position="163"/>
        <end position="240"/>
    </location>
</feature>
<keyword evidence="1" id="KW-1133">Transmembrane helix</keyword>
<dbReference type="Proteomes" id="UP000321938">
    <property type="component" value="Unassembled WGS sequence"/>
</dbReference>
<dbReference type="PANTHER" id="PTHR34220">
    <property type="entry name" value="SENSOR HISTIDINE KINASE YPDA"/>
    <property type="match status" value="1"/>
</dbReference>
<dbReference type="RefSeq" id="WP_147231882.1">
    <property type="nucleotide sequence ID" value="NZ_VOSB01000018.1"/>
</dbReference>
<gene>
    <name evidence="3" type="ORF">ES692_13025</name>
</gene>
<dbReference type="InterPro" id="IPR010559">
    <property type="entry name" value="Sig_transdc_His_kin_internal"/>
</dbReference>
<evidence type="ECO:0000259" key="2">
    <source>
        <dbReference type="Pfam" id="PF06580"/>
    </source>
</evidence>
<feature type="transmembrane region" description="Helical" evidence="1">
    <location>
        <begin position="74"/>
        <end position="99"/>
    </location>
</feature>
<evidence type="ECO:0000256" key="1">
    <source>
        <dbReference type="SAM" id="Phobius"/>
    </source>
</evidence>
<evidence type="ECO:0000313" key="4">
    <source>
        <dbReference type="Proteomes" id="UP000321938"/>
    </source>
</evidence>
<feature type="transmembrane region" description="Helical" evidence="1">
    <location>
        <begin position="9"/>
        <end position="27"/>
    </location>
</feature>
<dbReference type="InterPro" id="IPR050640">
    <property type="entry name" value="Bact_2-comp_sensor_kinase"/>
</dbReference>
<dbReference type="OrthoDB" id="9809908at2"/>
<dbReference type="STRING" id="1123037.GCA_000425305_02505"/>
<dbReference type="PANTHER" id="PTHR34220:SF7">
    <property type="entry name" value="SENSOR HISTIDINE KINASE YPDA"/>
    <property type="match status" value="1"/>
</dbReference>
<feature type="transmembrane region" description="Helical" evidence="1">
    <location>
        <begin position="122"/>
        <end position="142"/>
    </location>
</feature>
<sequence>MSKGYLKKLGVRFLVVNIVFLIILLFIDNAFTDGLINIKRGFYYVSSFVLFMSIWETNDYLIRKAKKKKITNELLIHGKILIITVLVLIVISGIIYYVWLFEINIFYNIETEEPWSVFKIDMLRAFGLTVVFAGLNQFFWISSDKKKLELSMLALKKEVINSKYSSLKSQISPHFLFNSLNTLTSLIYEDRDLASDFVSGLASCYRYILDNKEEDLVTLDKEMQFLDSFIFMMKVRHNEAITIHTDIHKIHLTKLIPTLSIQMLVENALKHNYYSKEKPIKIEIYIDHNKILITNNLKKRLDSQESTQLGLKNIKNRYAFYTREKVIIENSNHTFKVSMPLLSGDLKQAIETTLTI</sequence>
<comment type="caution">
    <text evidence="3">The sequence shown here is derived from an EMBL/GenBank/DDBJ whole genome shotgun (WGS) entry which is preliminary data.</text>
</comment>
<dbReference type="AlphaFoldDB" id="A0A5C7B988"/>
<dbReference type="GO" id="GO:0016020">
    <property type="term" value="C:membrane"/>
    <property type="evidence" value="ECO:0007669"/>
    <property type="project" value="InterPro"/>
</dbReference>
<dbReference type="Pfam" id="PF06580">
    <property type="entry name" value="His_kinase"/>
    <property type="match status" value="1"/>
</dbReference>
<keyword evidence="4" id="KW-1185">Reference proteome</keyword>
<name>A0A5C7B988_9FLAO</name>
<dbReference type="GO" id="GO:0000155">
    <property type="term" value="F:phosphorelay sensor kinase activity"/>
    <property type="evidence" value="ECO:0007669"/>
    <property type="project" value="InterPro"/>
</dbReference>
<evidence type="ECO:0000313" key="3">
    <source>
        <dbReference type="EMBL" id="TXE16441.1"/>
    </source>
</evidence>
<feature type="transmembrane region" description="Helical" evidence="1">
    <location>
        <begin position="42"/>
        <end position="62"/>
    </location>
</feature>
<keyword evidence="1" id="KW-0812">Transmembrane</keyword>
<reference evidence="3 4" key="1">
    <citation type="submission" date="2019-08" db="EMBL/GenBank/DDBJ databases">
        <title>Genome of Psychroserpens burtonensis ACAM 167.</title>
        <authorList>
            <person name="Bowman J.P."/>
        </authorList>
    </citation>
    <scope>NUCLEOTIDE SEQUENCE [LARGE SCALE GENOMIC DNA]</scope>
    <source>
        <strain evidence="3 4">ACAM 167</strain>
    </source>
</reference>
<organism evidence="3 4">
    <name type="scientific">Psychroserpens burtonensis</name>
    <dbReference type="NCBI Taxonomy" id="49278"/>
    <lineage>
        <taxon>Bacteria</taxon>
        <taxon>Pseudomonadati</taxon>
        <taxon>Bacteroidota</taxon>
        <taxon>Flavobacteriia</taxon>
        <taxon>Flavobacteriales</taxon>
        <taxon>Flavobacteriaceae</taxon>
        <taxon>Psychroserpens</taxon>
    </lineage>
</organism>
<proteinExistence type="predicted"/>